<evidence type="ECO:0000313" key="1">
    <source>
        <dbReference type="EMBL" id="AYK15513.1"/>
    </source>
</evidence>
<proteinExistence type="predicted"/>
<dbReference type="AlphaFoldDB" id="A0A660HTC2"/>
<evidence type="ECO:0000313" key="2">
    <source>
        <dbReference type="Proteomes" id="UP000053087"/>
    </source>
</evidence>
<organism evidence="1 2">
    <name type="scientific">Methanosarcina flavescens</name>
    <dbReference type="NCBI Taxonomy" id="1715806"/>
    <lineage>
        <taxon>Archaea</taxon>
        <taxon>Methanobacteriati</taxon>
        <taxon>Methanobacteriota</taxon>
        <taxon>Stenosarchaea group</taxon>
        <taxon>Methanomicrobia</taxon>
        <taxon>Methanosarcinales</taxon>
        <taxon>Methanosarcinaceae</taxon>
        <taxon>Methanosarcina</taxon>
    </lineage>
</organism>
<name>A0A660HTC2_9EURY</name>
<dbReference type="EMBL" id="CP032683">
    <property type="protein sequence ID" value="AYK15513.1"/>
    <property type="molecule type" value="Genomic_DNA"/>
</dbReference>
<protein>
    <submittedName>
        <fullName evidence="1">Uncharacterized protein</fullName>
    </submittedName>
</protein>
<dbReference type="KEGG" id="mfz:AOB57_010245"/>
<keyword evidence="2" id="KW-1185">Reference proteome</keyword>
<reference evidence="1 2" key="1">
    <citation type="journal article" date="2016" name="Int. J. Syst. Evol. Microbiol.">
        <title>Methanosarcina flavescens sp. nov., a methanogenic archaeon isolated from a full-scale anaerobic digester.</title>
        <authorList>
            <person name="Kern T."/>
            <person name="Fischer M.A."/>
            <person name="Deppenmeier U."/>
            <person name="Schmitz R.A."/>
            <person name="Rother M."/>
        </authorList>
    </citation>
    <scope>NUCLEOTIDE SEQUENCE [LARGE SCALE GENOMIC DNA]</scope>
    <source>
        <strain evidence="1 2">E03.2</strain>
    </source>
</reference>
<sequence>MNRALFSFIFILIFIFDTSNTQLYAGTETVVYVDTDPSESIREAKIKHNNNSEVYRDGIVDNFDNFTNLGFPVEYTGFAFALLRASL</sequence>
<accession>A0A660HTC2</accession>
<dbReference type="Proteomes" id="UP000053087">
    <property type="component" value="Chromosome"/>
</dbReference>
<gene>
    <name evidence="1" type="ORF">AOB57_010245</name>
</gene>